<proteinExistence type="inferred from homology"/>
<comment type="function">
    <text evidence="5">Catalyzes the oxidative deamination of primary and some secondary amines such as neurotransmitters, and exogenous amines including the tertiary amine, neurotoxin 1-methyl-4-phenyl-1,2,3,6-tetrahydropyridine (MPTP), with concomitant reduction of oxygen to hydrogen peroxide and participates in the metabolism of neuroactive and vasoactive amines in the central nervous system and peripheral tissues. Preferentially degrades benzylamine and phenylethylamine.</text>
</comment>
<protein>
    <recommendedName>
        <fullName evidence="10">Amine oxidase</fullName>
        <ecNumber evidence="10">1.4.3.-</ecNumber>
    </recommendedName>
</protein>
<evidence type="ECO:0000256" key="7">
    <source>
        <dbReference type="ARBA" id="ARBA00049354"/>
    </source>
</evidence>
<evidence type="ECO:0000313" key="16">
    <source>
        <dbReference type="Proteomes" id="UP000616769"/>
    </source>
</evidence>
<dbReference type="EC" id="1.4.3.-" evidence="10"/>
<dbReference type="EnsemblMetazoa" id="SSS_6004s_mrna">
    <property type="protein sequence ID" value="KAF7494167.1"/>
    <property type="gene ID" value="SSS_6004"/>
</dbReference>
<evidence type="ECO:0000256" key="3">
    <source>
        <dbReference type="ARBA" id="ARBA00005995"/>
    </source>
</evidence>
<evidence type="ECO:0000256" key="10">
    <source>
        <dbReference type="RuleBase" id="RU362067"/>
    </source>
</evidence>
<evidence type="ECO:0000259" key="11">
    <source>
        <dbReference type="Pfam" id="PF01593"/>
    </source>
</evidence>
<keyword evidence="15" id="KW-1185">Reference proteome</keyword>
<evidence type="ECO:0000256" key="4">
    <source>
        <dbReference type="ARBA" id="ARBA00023002"/>
    </source>
</evidence>
<dbReference type="GO" id="GO:0008131">
    <property type="term" value="F:primary methylamine oxidase activity"/>
    <property type="evidence" value="ECO:0007669"/>
    <property type="project" value="UniProtKB-ARBA"/>
</dbReference>
<reference evidence="14" key="4">
    <citation type="submission" date="2022-06" db="UniProtKB">
        <authorList>
            <consortium name="EnsemblMetazoa"/>
        </authorList>
    </citation>
    <scope>IDENTIFICATION</scope>
</reference>
<reference evidence="13 16" key="1">
    <citation type="journal article" date="2015" name="Parasit. Vectors">
        <title>Draft genome of the scabies mite.</title>
        <authorList>
            <person name="Rider S.D.Jr."/>
            <person name="Morgan M.S."/>
            <person name="Arlian L.G."/>
        </authorList>
    </citation>
    <scope>NUCLEOTIDE SEQUENCE [LARGE SCALE GENOMIC DNA]</scope>
    <source>
        <strain evidence="13">Arlian Lab</strain>
    </source>
</reference>
<dbReference type="InterPro" id="IPR036188">
    <property type="entry name" value="FAD/NAD-bd_sf"/>
</dbReference>
<dbReference type="EMBL" id="WVUK01000054">
    <property type="protein sequence ID" value="KAF7494167.1"/>
    <property type="molecule type" value="Genomic_DNA"/>
</dbReference>
<evidence type="ECO:0000256" key="6">
    <source>
        <dbReference type="ARBA" id="ARBA00048448"/>
    </source>
</evidence>
<dbReference type="Proteomes" id="UP000070412">
    <property type="component" value="Unassembled WGS sequence"/>
</dbReference>
<comment type="cofactor">
    <cofactor evidence="1 10">
        <name>FAD</name>
        <dbReference type="ChEBI" id="CHEBI:57692"/>
    </cofactor>
</comment>
<dbReference type="InterPro" id="IPR050703">
    <property type="entry name" value="Flavin_MAO"/>
</dbReference>
<feature type="binding site" evidence="9">
    <location>
        <begin position="49"/>
        <end position="50"/>
    </location>
    <ligand>
        <name>FAD</name>
        <dbReference type="ChEBI" id="CHEBI:57692"/>
    </ligand>
</feature>
<dbReference type="PRINTS" id="PR00757">
    <property type="entry name" value="AMINEOXDASEF"/>
</dbReference>
<comment type="catalytic activity">
    <reaction evidence="6">
        <text>a secondary aliphatic amine + O2 + H2O = a primary amine + an aldehyde + H2O2</text>
        <dbReference type="Rhea" id="RHEA:26414"/>
        <dbReference type="ChEBI" id="CHEBI:15377"/>
        <dbReference type="ChEBI" id="CHEBI:15379"/>
        <dbReference type="ChEBI" id="CHEBI:16240"/>
        <dbReference type="ChEBI" id="CHEBI:17478"/>
        <dbReference type="ChEBI" id="CHEBI:58855"/>
        <dbReference type="ChEBI" id="CHEBI:65296"/>
        <dbReference type="EC" id="1.4.3.4"/>
    </reaction>
</comment>
<dbReference type="PANTHER" id="PTHR43563:SF1">
    <property type="entry name" value="AMINE OXIDASE [FLAVIN-CONTAINING] B"/>
    <property type="match status" value="1"/>
</dbReference>
<evidence type="ECO:0000256" key="2">
    <source>
        <dbReference type="ARBA" id="ARBA00004362"/>
    </source>
</evidence>
<evidence type="ECO:0000256" key="1">
    <source>
        <dbReference type="ARBA" id="ARBA00001974"/>
    </source>
</evidence>
<dbReference type="AlphaFoldDB" id="A0A132A9D4"/>
<dbReference type="VEuPathDB" id="VectorBase:SSCA003622"/>
<gene>
    <name evidence="13" type="ORF">QR98_0059730</name>
    <name evidence="12" type="ORF">SSS_6004</name>
</gene>
<keyword evidence="10" id="KW-0274">FAD</keyword>
<comment type="catalytic activity">
    <reaction evidence="7">
        <text>benzylamine + O2 + H2O = benzaldehyde + H2O2 + NH4(+)</text>
        <dbReference type="Rhea" id="RHEA:59424"/>
        <dbReference type="ChEBI" id="CHEBI:15377"/>
        <dbReference type="ChEBI" id="CHEBI:15379"/>
        <dbReference type="ChEBI" id="CHEBI:16240"/>
        <dbReference type="ChEBI" id="CHEBI:17169"/>
        <dbReference type="ChEBI" id="CHEBI:28938"/>
        <dbReference type="ChEBI" id="CHEBI:225238"/>
    </reaction>
    <physiologicalReaction direction="left-to-right" evidence="7">
        <dbReference type="Rhea" id="RHEA:59425"/>
    </physiologicalReaction>
</comment>
<comment type="subcellular location">
    <subcellularLocation>
        <location evidence="2">Mitochondrion outer membrane</location>
        <topology evidence="2">Single-pass type IV membrane protein</topology>
        <orientation evidence="2">Cytoplasmic side</orientation>
    </subcellularLocation>
</comment>
<dbReference type="GO" id="GO:0005741">
    <property type="term" value="C:mitochondrial outer membrane"/>
    <property type="evidence" value="ECO:0007669"/>
    <property type="project" value="UniProtKB-SubCell"/>
</dbReference>
<evidence type="ECO:0000256" key="5">
    <source>
        <dbReference type="ARBA" id="ARBA00045409"/>
    </source>
</evidence>
<dbReference type="InterPro" id="IPR002937">
    <property type="entry name" value="Amino_oxidase"/>
</dbReference>
<feature type="binding site" evidence="9">
    <location>
        <position position="29"/>
    </location>
    <ligand>
        <name>FAD</name>
        <dbReference type="ChEBI" id="CHEBI:57692"/>
    </ligand>
</feature>
<dbReference type="PANTHER" id="PTHR43563">
    <property type="entry name" value="AMINE OXIDASE"/>
    <property type="match status" value="1"/>
</dbReference>
<evidence type="ECO:0000256" key="8">
    <source>
        <dbReference type="ARBA" id="ARBA00049430"/>
    </source>
</evidence>
<dbReference type="Pfam" id="PF01593">
    <property type="entry name" value="Amino_oxidase"/>
    <property type="match status" value="1"/>
</dbReference>
<evidence type="ECO:0000313" key="12">
    <source>
        <dbReference type="EMBL" id="KAF7494167.1"/>
    </source>
</evidence>
<dbReference type="Gene3D" id="1.10.405.10">
    <property type="entry name" value="Guanine Nucleotide Dissociation Inhibitor, domain 1"/>
    <property type="match status" value="1"/>
</dbReference>
<dbReference type="Gene3D" id="3.50.50.60">
    <property type="entry name" value="FAD/NAD(P)-binding domain"/>
    <property type="match status" value="1"/>
</dbReference>
<comment type="catalytic activity">
    <reaction evidence="8">
        <text>N-acetylputrescine + O2 + H2O = 4-acetamidobutanal + H2O2 + NH4(+)</text>
        <dbReference type="Rhea" id="RHEA:70283"/>
        <dbReference type="ChEBI" id="CHEBI:7386"/>
        <dbReference type="ChEBI" id="CHEBI:15377"/>
        <dbReference type="ChEBI" id="CHEBI:15379"/>
        <dbReference type="ChEBI" id="CHEBI:16240"/>
        <dbReference type="ChEBI" id="CHEBI:28938"/>
        <dbReference type="ChEBI" id="CHEBI:58263"/>
    </reaction>
    <physiologicalReaction direction="left-to-right" evidence="8">
        <dbReference type="Rhea" id="RHEA:70284"/>
    </physiologicalReaction>
</comment>
<feature type="binding site" evidence="9">
    <location>
        <position position="454"/>
    </location>
    <ligand>
        <name>FAD</name>
        <dbReference type="ChEBI" id="CHEBI:57692"/>
    </ligand>
</feature>
<reference evidence="12" key="3">
    <citation type="submission" date="2020-01" db="EMBL/GenBank/DDBJ databases">
        <authorList>
            <person name="Korhonen P.K.K."/>
            <person name="Guangxu M.G."/>
            <person name="Wang T.W."/>
            <person name="Stroehlein A.J.S."/>
            <person name="Young N.D."/>
            <person name="Ang C.-S.A."/>
            <person name="Fernando D.W.F."/>
            <person name="Lu H.L."/>
            <person name="Taylor S.T."/>
            <person name="Ehtesham M.E.M."/>
            <person name="Najaraj S.H.N."/>
            <person name="Harsha G.H.G."/>
            <person name="Madugundu A.M."/>
            <person name="Renuse S.R."/>
            <person name="Holt D.H."/>
            <person name="Pandey A.P."/>
            <person name="Papenfuss A.P."/>
            <person name="Gasser R.B.G."/>
            <person name="Fischer K.F."/>
        </authorList>
    </citation>
    <scope>NUCLEOTIDE SEQUENCE</scope>
    <source>
        <strain evidence="12">SSS_KF_BRIS2020</strain>
    </source>
</reference>
<dbReference type="InterPro" id="IPR001613">
    <property type="entry name" value="Flavin_amine_oxidase"/>
</dbReference>
<reference evidence="15" key="2">
    <citation type="journal article" date="2020" name="PLoS Negl. Trop. Dis.">
        <title>High-quality nuclear genome for Sarcoptes scabiei-A critical resource for a neglected parasite.</title>
        <authorList>
            <person name="Korhonen P.K."/>
            <person name="Gasser R.B."/>
            <person name="Ma G."/>
            <person name="Wang T."/>
            <person name="Stroehlein A.J."/>
            <person name="Young N.D."/>
            <person name="Ang C.S."/>
            <person name="Fernando D.D."/>
            <person name="Lu H.C."/>
            <person name="Taylor S."/>
            <person name="Reynolds S.L."/>
            <person name="Mofiz E."/>
            <person name="Najaraj S.H."/>
            <person name="Gowda H."/>
            <person name="Madugundu A."/>
            <person name="Renuse S."/>
            <person name="Holt D."/>
            <person name="Pandey A."/>
            <person name="Papenfuss A.T."/>
            <person name="Fischer K."/>
        </authorList>
    </citation>
    <scope>NUCLEOTIDE SEQUENCE [LARGE SCALE GENOMIC DNA]</scope>
</reference>
<feature type="domain" description="Amine oxidase" evidence="11">
    <location>
        <begin position="28"/>
        <end position="474"/>
    </location>
</feature>
<dbReference type="Gene3D" id="3.90.660.10">
    <property type="match status" value="1"/>
</dbReference>
<dbReference type="GO" id="GO:0097621">
    <property type="term" value="F:monoamine oxidase activity"/>
    <property type="evidence" value="ECO:0007669"/>
    <property type="project" value="UniProtKB-EC"/>
</dbReference>
<feature type="binding site" evidence="9">
    <location>
        <position position="369"/>
    </location>
    <ligand>
        <name>substrate</name>
    </ligand>
</feature>
<comment type="similarity">
    <text evidence="3 10">Belongs to the flavin monoamine oxidase family.</text>
</comment>
<evidence type="ECO:0000313" key="13">
    <source>
        <dbReference type="EMBL" id="KPM07479.1"/>
    </source>
</evidence>
<dbReference type="SUPFAM" id="SSF54373">
    <property type="entry name" value="FAD-linked reductases, C-terminal domain"/>
    <property type="match status" value="1"/>
</dbReference>
<evidence type="ECO:0000256" key="9">
    <source>
        <dbReference type="PIRSR" id="PIRSR601613-1"/>
    </source>
</evidence>
<sequence>MLAKKTCTNEAIDCVNNLFDVIIIGAGLSGLYAANVLKENGIQNYCILEARDRIGGRLLTKKDPKVGYVDLGGSYVGPSQLYVQSLIRKLNIPTYKISDVGGSRRKSVYLSENERSLHQADRLPSLKNKLVEFEIKYMLALLDRMSRELPRDKPWLHRKALEWDRQTFRQFLEKNCWTSEAKEFINIYIGCCTSCESYEQSLLWALWYIRQCDGLETMYNVENAAQDSKMIGGSQQLCFGLKQLIGDEKIHLNRAVVECSVNSTRSIITLQTIDGSIYRSRLLIMAIPPVLIQKIHFKPSLPPVYQQMLQKFTMGSAIKCIVYYTEAFWRNDSMLNGQMLINCSNTDGPITYTVDDTKPDGSYPAIVGFMIGDRARKMLQKSKEERMRYVCQSFAFALNSEKALKPIHYEEKNWMSEQYTGGCFTAIGAPGFLTNYGPMLSQPLWDCILPAGSETSTHWAGYMEGALQSGERAALLALKKLGHERSVKRIRDESIPSLRFSSSNVDGSKISTITKLEKINSESNSNKSHLLQSIIPSMHRLLTFSTIFVTLSSTIFMITLL</sequence>
<organism evidence="13 16">
    <name type="scientific">Sarcoptes scabiei</name>
    <name type="common">Itch mite</name>
    <name type="synonym">Acarus scabiei</name>
    <dbReference type="NCBI Taxonomy" id="52283"/>
    <lineage>
        <taxon>Eukaryota</taxon>
        <taxon>Metazoa</taxon>
        <taxon>Ecdysozoa</taxon>
        <taxon>Arthropoda</taxon>
        <taxon>Chelicerata</taxon>
        <taxon>Arachnida</taxon>
        <taxon>Acari</taxon>
        <taxon>Acariformes</taxon>
        <taxon>Sarcoptiformes</taxon>
        <taxon>Astigmata</taxon>
        <taxon>Psoroptidia</taxon>
        <taxon>Sarcoptoidea</taxon>
        <taxon>Sarcoptidae</taxon>
        <taxon>Sarcoptinae</taxon>
        <taxon>Sarcoptes</taxon>
    </lineage>
</organism>
<dbReference type="Proteomes" id="UP000616769">
    <property type="component" value="Unassembled WGS sequence"/>
</dbReference>
<dbReference type="OrthoDB" id="337104at2759"/>
<dbReference type="EMBL" id="JXLN01011589">
    <property type="protein sequence ID" value="KPM07479.1"/>
    <property type="molecule type" value="Genomic_DNA"/>
</dbReference>
<evidence type="ECO:0000313" key="14">
    <source>
        <dbReference type="EnsemblMetazoa" id="KAF7494167.1"/>
    </source>
</evidence>
<feature type="binding site" evidence="9">
    <location>
        <position position="256"/>
    </location>
    <ligand>
        <name>FAD</name>
        <dbReference type="ChEBI" id="CHEBI:57692"/>
    </ligand>
</feature>
<evidence type="ECO:0000313" key="15">
    <source>
        <dbReference type="Proteomes" id="UP000070412"/>
    </source>
</evidence>
<accession>A0A132A9D4</accession>
<keyword evidence="10" id="KW-0285">Flavoprotein</keyword>
<keyword evidence="4 10" id="KW-0560">Oxidoreductase</keyword>
<dbReference type="SUPFAM" id="SSF51905">
    <property type="entry name" value="FAD/NAD(P)-binding domain"/>
    <property type="match status" value="1"/>
</dbReference>
<name>A0A132A9D4_SARSC</name>